<dbReference type="STRING" id="666510.ASAC_0995"/>
<dbReference type="SUPFAM" id="SSF53218">
    <property type="entry name" value="Molybdenum cofactor biosynthesis proteins"/>
    <property type="match status" value="1"/>
</dbReference>
<dbReference type="KEGG" id="asc:ASAC_0995"/>
<feature type="domain" description="MoaB/Mog" evidence="1">
    <location>
        <begin position="5"/>
        <end position="148"/>
    </location>
</feature>
<dbReference type="Pfam" id="PF00994">
    <property type="entry name" value="MoCF_biosynth"/>
    <property type="match status" value="1"/>
</dbReference>
<dbReference type="Gene3D" id="3.40.980.10">
    <property type="entry name" value="MoaB/Mog-like domain"/>
    <property type="match status" value="1"/>
</dbReference>
<dbReference type="AlphaFoldDB" id="D9Q262"/>
<evidence type="ECO:0000259" key="1">
    <source>
        <dbReference type="SMART" id="SM00852"/>
    </source>
</evidence>
<dbReference type="PIRSF" id="PIRSF006443">
    <property type="entry name" value="MoaB"/>
    <property type="match status" value="1"/>
</dbReference>
<gene>
    <name evidence="2" type="ordered locus">ASAC_0995</name>
</gene>
<dbReference type="GO" id="GO:0005829">
    <property type="term" value="C:cytosol"/>
    <property type="evidence" value="ECO:0007669"/>
    <property type="project" value="TreeGrafter"/>
</dbReference>
<dbReference type="GeneID" id="9499237"/>
<proteinExistence type="predicted"/>
<evidence type="ECO:0000313" key="3">
    <source>
        <dbReference type="Proteomes" id="UP000000346"/>
    </source>
</evidence>
<organism evidence="2 3">
    <name type="scientific">Acidilobus saccharovorans (strain DSM 16705 / JCM 18335 / VKM B-2471 / 345-15)</name>
    <dbReference type="NCBI Taxonomy" id="666510"/>
    <lineage>
        <taxon>Archaea</taxon>
        <taxon>Thermoproteota</taxon>
        <taxon>Thermoprotei</taxon>
        <taxon>Acidilobales</taxon>
        <taxon>Acidilobaceae</taxon>
        <taxon>Acidilobus</taxon>
    </lineage>
</organism>
<dbReference type="EMBL" id="CP001742">
    <property type="protein sequence ID" value="ADL19400.1"/>
    <property type="molecule type" value="Genomic_DNA"/>
</dbReference>
<evidence type="ECO:0000313" key="2">
    <source>
        <dbReference type="EMBL" id="ADL19400.1"/>
    </source>
</evidence>
<dbReference type="RefSeq" id="WP_013266912.1">
    <property type="nucleotide sequence ID" value="NC_014374.1"/>
</dbReference>
<dbReference type="InterPro" id="IPR012245">
    <property type="entry name" value="MoaB"/>
</dbReference>
<reference evidence="2 3" key="1">
    <citation type="journal article" date="2010" name="Appl. Environ. Microbiol.">
        <title>The genome sequence of the crenarchaeon Acidilobus saccharovorans supports a new order, Acidilobales, and suggests an important ecological role in terrestrial acidic hot springs.</title>
        <authorList>
            <person name="Mardanov A.V."/>
            <person name="Svetlitchnyi V.A."/>
            <person name="Beletsky A.V."/>
            <person name="Prokofeva M.I."/>
            <person name="Bonch-Osmolovskaya E.A."/>
            <person name="Ravin N.V."/>
            <person name="Skryabin K.G."/>
        </authorList>
    </citation>
    <scope>NUCLEOTIDE SEQUENCE [LARGE SCALE GENOMIC DNA]</scope>
    <source>
        <strain evidence="3">DSM 16705 / JCM 18335 / VKM B-2471 / 345-15</strain>
    </source>
</reference>
<dbReference type="Proteomes" id="UP000000346">
    <property type="component" value="Chromosome"/>
</dbReference>
<dbReference type="InterPro" id="IPR036425">
    <property type="entry name" value="MoaB/Mog-like_dom_sf"/>
</dbReference>
<dbReference type="HOGENOM" id="CLU_077358_2_3_2"/>
<dbReference type="SMART" id="SM00852">
    <property type="entry name" value="MoCF_biosynth"/>
    <property type="match status" value="1"/>
</dbReference>
<name>D9Q262_ACIS3</name>
<dbReference type="PANTHER" id="PTHR43232">
    <property type="entry name" value="MOLYBDENUM COFACTOR BIOSYNTHESIS PROTEIN B"/>
    <property type="match status" value="1"/>
</dbReference>
<accession>D9Q262</accession>
<keyword evidence="3" id="KW-1185">Reference proteome</keyword>
<protein>
    <submittedName>
        <fullName evidence="2">Molybdopterin biosynthesis protein MogA</fullName>
    </submittedName>
</protein>
<dbReference type="GO" id="GO:0006777">
    <property type="term" value="P:Mo-molybdopterin cofactor biosynthetic process"/>
    <property type="evidence" value="ECO:0007669"/>
    <property type="project" value="InterPro"/>
</dbReference>
<dbReference type="FunCoup" id="D9Q262">
    <property type="interactions" value="49"/>
</dbReference>
<dbReference type="NCBIfam" id="TIGR00177">
    <property type="entry name" value="molyb_syn"/>
    <property type="match status" value="1"/>
</dbReference>
<dbReference type="eggNOG" id="arCOG00214">
    <property type="taxonomic scope" value="Archaea"/>
</dbReference>
<dbReference type="InterPro" id="IPR001453">
    <property type="entry name" value="MoaB/Mog_dom"/>
</dbReference>
<dbReference type="CDD" id="cd00886">
    <property type="entry name" value="MogA_MoaB"/>
    <property type="match status" value="1"/>
</dbReference>
<dbReference type="PANTHER" id="PTHR43232:SF2">
    <property type="entry name" value="MOLYBDENUM COFACTOR BIOSYNTHESIS PROTEIN B"/>
    <property type="match status" value="1"/>
</dbReference>
<sequence>MVNFSLVVTSDHVYRGEKADEVTPLVKERLAKEGHQLIYSVVVPNNPDIIKSAVLDAASRADVVLVSGGTGPSPRDISYDVVKELASKELPGFGELFRFKSLESVGSGVILTRASAFVLGRSLVVVVPGSPSAMGIALEILMPIVNHAVEQIHGEPHH</sequence>
<dbReference type="OrthoDB" id="205337at2157"/>
<dbReference type="InParanoid" id="D9Q262"/>